<evidence type="ECO:0000256" key="9">
    <source>
        <dbReference type="ARBA" id="ARBA00023157"/>
    </source>
</evidence>
<dbReference type="AlphaFoldDB" id="A0A1Y2HIK9"/>
<evidence type="ECO:0000256" key="6">
    <source>
        <dbReference type="ARBA" id="ARBA00022927"/>
    </source>
</evidence>
<evidence type="ECO:0000259" key="12">
    <source>
        <dbReference type="Pfam" id="PF02953"/>
    </source>
</evidence>
<feature type="domain" description="Tim10-like" evidence="12">
    <location>
        <begin position="19"/>
        <end position="80"/>
    </location>
</feature>
<evidence type="ECO:0000256" key="10">
    <source>
        <dbReference type="RuleBase" id="RU367043"/>
    </source>
</evidence>
<evidence type="ECO:0000313" key="13">
    <source>
        <dbReference type="EMBL" id="ORZ34395.1"/>
    </source>
</evidence>
<comment type="subcellular location">
    <subcellularLocation>
        <location evidence="10">Mitochondrion inner membrane</location>
        <topology evidence="10">Peripheral membrane protein</topology>
        <orientation evidence="10">Intermembrane side</orientation>
    </subcellularLocation>
</comment>
<dbReference type="InterPro" id="IPR035427">
    <property type="entry name" value="Tim10-like_dom_sf"/>
</dbReference>
<reference evidence="13 14" key="1">
    <citation type="submission" date="2016-07" db="EMBL/GenBank/DDBJ databases">
        <title>Pervasive Adenine N6-methylation of Active Genes in Fungi.</title>
        <authorList>
            <consortium name="DOE Joint Genome Institute"/>
            <person name="Mondo S.J."/>
            <person name="Dannebaum R.O."/>
            <person name="Kuo R.C."/>
            <person name="Labutti K."/>
            <person name="Haridas S."/>
            <person name="Kuo A."/>
            <person name="Salamov A."/>
            <person name="Ahrendt S.R."/>
            <person name="Lipzen A."/>
            <person name="Sullivan W."/>
            <person name="Andreopoulos W.B."/>
            <person name="Clum A."/>
            <person name="Lindquist E."/>
            <person name="Daum C."/>
            <person name="Ramamoorthy G.K."/>
            <person name="Gryganskyi A."/>
            <person name="Culley D."/>
            <person name="Magnuson J.K."/>
            <person name="James T.Y."/>
            <person name="O'Malley M.A."/>
            <person name="Stajich J.E."/>
            <person name="Spatafora J.W."/>
            <person name="Visel A."/>
            <person name="Grigoriev I.V."/>
        </authorList>
    </citation>
    <scope>NUCLEOTIDE SEQUENCE [LARGE SCALE GENOMIC DNA]</scope>
    <source>
        <strain evidence="13 14">PL171</strain>
    </source>
</reference>
<evidence type="ECO:0000256" key="8">
    <source>
        <dbReference type="ARBA" id="ARBA00023128"/>
    </source>
</evidence>
<evidence type="ECO:0000256" key="3">
    <source>
        <dbReference type="ARBA" id="ARBA00022723"/>
    </source>
</evidence>
<feature type="region of interest" description="Disordered" evidence="11">
    <location>
        <begin position="79"/>
        <end position="98"/>
    </location>
</feature>
<proteinExistence type="inferred from homology"/>
<organism evidence="13 14">
    <name type="scientific">Catenaria anguillulae PL171</name>
    <dbReference type="NCBI Taxonomy" id="765915"/>
    <lineage>
        <taxon>Eukaryota</taxon>
        <taxon>Fungi</taxon>
        <taxon>Fungi incertae sedis</taxon>
        <taxon>Blastocladiomycota</taxon>
        <taxon>Blastocladiomycetes</taxon>
        <taxon>Blastocladiales</taxon>
        <taxon>Catenariaceae</taxon>
        <taxon>Catenaria</taxon>
    </lineage>
</organism>
<keyword evidence="10" id="KW-0143">Chaperone</keyword>
<dbReference type="GO" id="GO:0046872">
    <property type="term" value="F:metal ion binding"/>
    <property type="evidence" value="ECO:0007669"/>
    <property type="project" value="UniProtKB-KW"/>
</dbReference>
<dbReference type="OrthoDB" id="1551503at2759"/>
<keyword evidence="4 10" id="KW-0999">Mitochondrion inner membrane</keyword>
<name>A0A1Y2HIK9_9FUNG</name>
<accession>A0A1Y2HIK9</accession>
<keyword evidence="14" id="KW-1185">Reference proteome</keyword>
<evidence type="ECO:0000256" key="4">
    <source>
        <dbReference type="ARBA" id="ARBA00022792"/>
    </source>
</evidence>
<comment type="similarity">
    <text evidence="1 10">Belongs to the small Tim family.</text>
</comment>
<keyword evidence="7 10" id="KW-0811">Translocation</keyword>
<comment type="domain">
    <text evidence="10">The twin CX3C motif contains 4 conserved Cys residues that form 2 disulfide bonds in the mitochondrial intermembrane space.</text>
</comment>
<keyword evidence="9 10" id="KW-1015">Disulfide bond</keyword>
<gene>
    <name evidence="13" type="ORF">BCR44DRAFT_128020</name>
</gene>
<protein>
    <recommendedName>
        <fullName evidence="10">Mitochondrial import inner membrane translocase subunit</fullName>
    </recommendedName>
</protein>
<keyword evidence="2 10" id="KW-0813">Transport</keyword>
<dbReference type="Pfam" id="PF02953">
    <property type="entry name" value="zf-Tim10_DDP"/>
    <property type="match status" value="1"/>
</dbReference>
<dbReference type="STRING" id="765915.A0A1Y2HIK9"/>
<dbReference type="InterPro" id="IPR050673">
    <property type="entry name" value="Mito_inner_translocase_sub"/>
</dbReference>
<dbReference type="SUPFAM" id="SSF144122">
    <property type="entry name" value="Tim10-like"/>
    <property type="match status" value="1"/>
</dbReference>
<dbReference type="PANTHER" id="PTHR13172">
    <property type="entry name" value="MITOCHONDRIAL IMPORT INNER MEMBRANE TRANSLOCASE SUBUNIT TIM9B"/>
    <property type="match status" value="1"/>
</dbReference>
<evidence type="ECO:0000256" key="2">
    <source>
        <dbReference type="ARBA" id="ARBA00022448"/>
    </source>
</evidence>
<evidence type="ECO:0000256" key="7">
    <source>
        <dbReference type="ARBA" id="ARBA00023010"/>
    </source>
</evidence>
<dbReference type="Gene3D" id="1.10.287.810">
    <property type="entry name" value="Mitochondrial import inner membrane translocase subunit tim13 like domains"/>
    <property type="match status" value="1"/>
</dbReference>
<comment type="subunit">
    <text evidence="10">Heterohexamer.</text>
</comment>
<comment type="caution">
    <text evidence="13">The sequence shown here is derived from an EMBL/GenBank/DDBJ whole genome shotgun (WGS) entry which is preliminary data.</text>
</comment>
<dbReference type="GO" id="GO:0005743">
    <property type="term" value="C:mitochondrial inner membrane"/>
    <property type="evidence" value="ECO:0007669"/>
    <property type="project" value="UniProtKB-SubCell"/>
</dbReference>
<dbReference type="InterPro" id="IPR004217">
    <property type="entry name" value="Tim10-like"/>
</dbReference>
<keyword evidence="4 10" id="KW-0472">Membrane</keyword>
<evidence type="ECO:0000256" key="5">
    <source>
        <dbReference type="ARBA" id="ARBA00022833"/>
    </source>
</evidence>
<comment type="function">
    <text evidence="10">Mitochondrial intermembrane chaperone that participates in the import and insertion of some multi-pass transmembrane proteins into the mitochondrial inner membrane. Also required for the transfer of beta-barrel precursors from the TOM complex to the sorting and assembly machinery (SAM complex) of the outer membrane. Acts as a chaperone-like protein that protects the hydrophobic precursors from aggregation and guide them through the mitochondrial intermembrane space.</text>
</comment>
<dbReference type="EMBL" id="MCFL01000029">
    <property type="protein sequence ID" value="ORZ34395.1"/>
    <property type="molecule type" value="Genomic_DNA"/>
</dbReference>
<evidence type="ECO:0000313" key="14">
    <source>
        <dbReference type="Proteomes" id="UP000193411"/>
    </source>
</evidence>
<sequence>MNIDPSSLSPMEREYMTHIMEQKQIKESIRLYSTIVDKCFSSCIDDFYSSAMSTKEDKCVEKCVAKFLAHQERVSQRFAESNTQLQQRQMMDASDGSS</sequence>
<keyword evidence="3" id="KW-0479">Metal-binding</keyword>
<keyword evidence="8 10" id="KW-0496">Mitochondrion</keyword>
<dbReference type="Proteomes" id="UP000193411">
    <property type="component" value="Unassembled WGS sequence"/>
</dbReference>
<evidence type="ECO:0000256" key="1">
    <source>
        <dbReference type="ARBA" id="ARBA00006720"/>
    </source>
</evidence>
<dbReference type="GO" id="GO:0015031">
    <property type="term" value="P:protein transport"/>
    <property type="evidence" value="ECO:0007669"/>
    <property type="project" value="UniProtKB-KW"/>
</dbReference>
<keyword evidence="5" id="KW-0862">Zinc</keyword>
<keyword evidence="6 10" id="KW-0653">Protein transport</keyword>
<evidence type="ECO:0000256" key="11">
    <source>
        <dbReference type="SAM" id="MobiDB-lite"/>
    </source>
</evidence>